<dbReference type="GO" id="GO:1990961">
    <property type="term" value="P:xenobiotic detoxification by transmembrane export across the plasma membrane"/>
    <property type="evidence" value="ECO:0007669"/>
    <property type="project" value="InterPro"/>
</dbReference>
<dbReference type="Gene3D" id="2.40.420.20">
    <property type="match status" value="1"/>
</dbReference>
<dbReference type="PANTHER" id="PTHR30469:SF38">
    <property type="entry name" value="HLYD FAMILY SECRETION PROTEIN"/>
    <property type="match status" value="1"/>
</dbReference>
<feature type="domain" description="Multidrug resistance protein MdtA-like barrel-sandwich hybrid" evidence="6">
    <location>
        <begin position="100"/>
        <end position="255"/>
    </location>
</feature>
<dbReference type="InterPro" id="IPR058625">
    <property type="entry name" value="MdtA-like_BSH"/>
</dbReference>
<dbReference type="NCBIfam" id="TIGR01730">
    <property type="entry name" value="RND_mfp"/>
    <property type="match status" value="1"/>
</dbReference>
<name>F3Z021_DESAF</name>
<evidence type="ECO:0000256" key="2">
    <source>
        <dbReference type="ARBA" id="ARBA00023054"/>
    </source>
</evidence>
<evidence type="ECO:0000313" key="10">
    <source>
        <dbReference type="Proteomes" id="UP000007844"/>
    </source>
</evidence>
<evidence type="ECO:0000256" key="1">
    <source>
        <dbReference type="ARBA" id="ARBA00009477"/>
    </source>
</evidence>
<dbReference type="Gene3D" id="2.40.30.170">
    <property type="match status" value="1"/>
</dbReference>
<gene>
    <name evidence="9" type="ORF">Desaf_3774</name>
</gene>
<feature type="domain" description="Multidrug resistance protein MdtA-like alpha-helical hairpin" evidence="5">
    <location>
        <begin position="150"/>
        <end position="223"/>
    </location>
</feature>
<dbReference type="InterPro" id="IPR058624">
    <property type="entry name" value="MdtA-like_HH"/>
</dbReference>
<dbReference type="Gene3D" id="6.10.140.1990">
    <property type="match status" value="1"/>
</dbReference>
<keyword evidence="4" id="KW-0472">Membrane</keyword>
<dbReference type="RefSeq" id="WP_014261646.1">
    <property type="nucleotide sequence ID" value="NC_016629.1"/>
</dbReference>
<keyword evidence="4" id="KW-1133">Transmembrane helix</keyword>
<dbReference type="STRING" id="690850.Desaf_3774"/>
<feature type="region of interest" description="Disordered" evidence="3">
    <location>
        <begin position="1"/>
        <end position="22"/>
    </location>
</feature>
<evidence type="ECO:0000256" key="3">
    <source>
        <dbReference type="SAM" id="MobiDB-lite"/>
    </source>
</evidence>
<keyword evidence="10" id="KW-1185">Reference proteome</keyword>
<dbReference type="eggNOG" id="COG0845">
    <property type="taxonomic scope" value="Bacteria"/>
</dbReference>
<dbReference type="InterPro" id="IPR058637">
    <property type="entry name" value="YknX-like_C"/>
</dbReference>
<dbReference type="InterPro" id="IPR006143">
    <property type="entry name" value="RND_pump_MFP"/>
</dbReference>
<evidence type="ECO:0000259" key="7">
    <source>
        <dbReference type="Pfam" id="PF25954"/>
    </source>
</evidence>
<dbReference type="SUPFAM" id="SSF111369">
    <property type="entry name" value="HlyD-like secretion proteins"/>
    <property type="match status" value="1"/>
</dbReference>
<feature type="domain" description="CusB-like beta-barrel" evidence="7">
    <location>
        <begin position="268"/>
        <end position="339"/>
    </location>
</feature>
<dbReference type="Gene3D" id="2.40.50.100">
    <property type="match status" value="1"/>
</dbReference>
<dbReference type="Pfam" id="PF25917">
    <property type="entry name" value="BSH_RND"/>
    <property type="match status" value="1"/>
</dbReference>
<feature type="compositionally biased region" description="Low complexity" evidence="3">
    <location>
        <begin position="7"/>
        <end position="22"/>
    </location>
</feature>
<dbReference type="Pfam" id="PF25989">
    <property type="entry name" value="YknX_C"/>
    <property type="match status" value="1"/>
</dbReference>
<dbReference type="InterPro" id="IPR058792">
    <property type="entry name" value="Beta-barrel_RND_2"/>
</dbReference>
<dbReference type="Proteomes" id="UP000007844">
    <property type="component" value="Chromosome"/>
</dbReference>
<evidence type="ECO:0000256" key="4">
    <source>
        <dbReference type="SAM" id="Phobius"/>
    </source>
</evidence>
<dbReference type="GO" id="GO:0019898">
    <property type="term" value="C:extrinsic component of membrane"/>
    <property type="evidence" value="ECO:0007669"/>
    <property type="project" value="InterPro"/>
</dbReference>
<accession>F3Z021</accession>
<evidence type="ECO:0000313" key="9">
    <source>
        <dbReference type="EMBL" id="EGJ52050.1"/>
    </source>
</evidence>
<dbReference type="Pfam" id="PF25876">
    <property type="entry name" value="HH_MFP_RND"/>
    <property type="match status" value="1"/>
</dbReference>
<dbReference type="FunFam" id="2.40.30.170:FF:000010">
    <property type="entry name" value="Efflux RND transporter periplasmic adaptor subunit"/>
    <property type="match status" value="1"/>
</dbReference>
<protein>
    <submittedName>
        <fullName evidence="9">Efflux transporter, RND family, MFP subunit</fullName>
    </submittedName>
</protein>
<organism evidence="9 10">
    <name type="scientific">Desulfocurvibacter africanus subsp. africanus str. Walvis Bay</name>
    <dbReference type="NCBI Taxonomy" id="690850"/>
    <lineage>
        <taxon>Bacteria</taxon>
        <taxon>Pseudomonadati</taxon>
        <taxon>Thermodesulfobacteriota</taxon>
        <taxon>Desulfovibrionia</taxon>
        <taxon>Desulfovibrionales</taxon>
        <taxon>Desulfovibrionaceae</taxon>
        <taxon>Desulfocurvibacter</taxon>
    </lineage>
</organism>
<evidence type="ECO:0000259" key="5">
    <source>
        <dbReference type="Pfam" id="PF25876"/>
    </source>
</evidence>
<dbReference type="EMBL" id="CP003221">
    <property type="protein sequence ID" value="EGJ52050.1"/>
    <property type="molecule type" value="Genomic_DNA"/>
</dbReference>
<evidence type="ECO:0000259" key="6">
    <source>
        <dbReference type="Pfam" id="PF25917"/>
    </source>
</evidence>
<feature type="domain" description="YknX-like C-terminal permuted SH3-like" evidence="8">
    <location>
        <begin position="352"/>
        <end position="418"/>
    </location>
</feature>
<dbReference type="Pfam" id="PF25954">
    <property type="entry name" value="Beta-barrel_RND_2"/>
    <property type="match status" value="1"/>
</dbReference>
<keyword evidence="4" id="KW-0812">Transmembrane</keyword>
<dbReference type="KEGG" id="daf:Desaf_3774"/>
<dbReference type="HOGENOM" id="CLU_018816_1_2_7"/>
<evidence type="ECO:0000259" key="8">
    <source>
        <dbReference type="Pfam" id="PF25989"/>
    </source>
</evidence>
<dbReference type="GO" id="GO:1990195">
    <property type="term" value="C:macrolide transmembrane transporter complex"/>
    <property type="evidence" value="ECO:0007669"/>
    <property type="project" value="InterPro"/>
</dbReference>
<dbReference type="PANTHER" id="PTHR30469">
    <property type="entry name" value="MULTIDRUG RESISTANCE PROTEIN MDTA"/>
    <property type="match status" value="1"/>
</dbReference>
<dbReference type="GO" id="GO:1990281">
    <property type="term" value="C:efflux pump complex"/>
    <property type="evidence" value="ECO:0007669"/>
    <property type="project" value="TreeGrafter"/>
</dbReference>
<dbReference type="AlphaFoldDB" id="F3Z021"/>
<reference evidence="9 10" key="1">
    <citation type="journal article" date="2011" name="J. Bacteriol.">
        <title>Genome sequence of the mercury-methylating and pleomorphic Desulfovibrio africanus Strain Walvis Bay.</title>
        <authorList>
            <person name="Brown S.D."/>
            <person name="Wall J.D."/>
            <person name="Kucken A.M."/>
            <person name="Gilmour C.C."/>
            <person name="Podar M."/>
            <person name="Brandt C.C."/>
            <person name="Teshima H."/>
            <person name="Detter J.C."/>
            <person name="Han C.S."/>
            <person name="Land M.L."/>
            <person name="Lucas S."/>
            <person name="Han J."/>
            <person name="Pennacchio L."/>
            <person name="Nolan M."/>
            <person name="Pitluck S."/>
            <person name="Woyke T."/>
            <person name="Goodwin L."/>
            <person name="Palumbo A.V."/>
            <person name="Elias D.A."/>
        </authorList>
    </citation>
    <scope>NUCLEOTIDE SEQUENCE [LARGE SCALE GENOMIC DNA]</scope>
    <source>
        <strain evidence="9 10">Walvis Bay</strain>
    </source>
</reference>
<feature type="transmembrane region" description="Helical" evidence="4">
    <location>
        <begin position="45"/>
        <end position="66"/>
    </location>
</feature>
<dbReference type="InterPro" id="IPR030190">
    <property type="entry name" value="MacA_alpha-hairpin_sf"/>
</dbReference>
<proteinExistence type="inferred from homology"/>
<sequence length="423" mass="45418">MRDESGQRQAPAGAGTAGQPARADLSHLSIGKTAQPFRRGSRRKLVVIVLLILALGVAALFLTGVFNPAIPVHLVSVSKVFPSQSFTVLNASGYVVAQTKASVASKITGLLVKLNVEEGHKVREGQVLAVLENADYRATLARVEAAQAAARFALRQAEADLYNARLIYERNSRLVKRGVISQQEFDTSDARFRQVRAAVSAARAQIRVADAAVLEAKVNLDYTYIRAPFDAVVLTKNADIGDIITPIGAAQQAQASVVTIADMDSLMVEADVSESSIAKVKVGQPAEIQLDALPDERFPGRVHMIVPTADRSKASVQVKVAFMERDPRVLPEMSAKAAFLSRAVRPDEREPVVAVPGTAVVEVDGRAAVFVAQDDRARLTSIETGRTFGDLVEVRAGLSTEQRVILEPGEGLEDGAKIMPQEK</sequence>
<dbReference type="GO" id="GO:0015562">
    <property type="term" value="F:efflux transmembrane transporter activity"/>
    <property type="evidence" value="ECO:0007669"/>
    <property type="project" value="TreeGrafter"/>
</dbReference>
<keyword evidence="2" id="KW-0175">Coiled coil</keyword>
<dbReference type="GO" id="GO:0030313">
    <property type="term" value="C:cell envelope"/>
    <property type="evidence" value="ECO:0007669"/>
    <property type="project" value="UniProtKB-SubCell"/>
</dbReference>
<comment type="similarity">
    <text evidence="1">Belongs to the membrane fusion protein (MFP) (TC 8.A.1) family.</text>
</comment>